<dbReference type="EMBL" id="FN668644">
    <property type="protein sequence ID" value="CBK21773.2"/>
    <property type="molecule type" value="Genomic_DNA"/>
</dbReference>
<reference evidence="1" key="1">
    <citation type="submission" date="2010-02" db="EMBL/GenBank/DDBJ databases">
        <title>Sequencing and annotation of the Blastocystis hominis genome.</title>
        <authorList>
            <person name="Wincker P."/>
        </authorList>
    </citation>
    <scope>NUCLEOTIDE SEQUENCE</scope>
    <source>
        <strain evidence="1">Singapore isolate B</strain>
    </source>
</reference>
<name>D8M134_BLAHO</name>
<dbReference type="AlphaFoldDB" id="D8M134"/>
<dbReference type="GeneID" id="24919113"/>
<sequence>MQIESMEYEESPTTKEYLIQKSKTEKLNKYSCCLGCYNIKSYEQFLSGPDVECEKSISHSLTN</sequence>
<keyword evidence="2" id="KW-1185">Reference proteome</keyword>
<dbReference type="RefSeq" id="XP_012895821.1">
    <property type="nucleotide sequence ID" value="XM_013040367.1"/>
</dbReference>
<dbReference type="Proteomes" id="UP000008312">
    <property type="component" value="Unassembled WGS sequence"/>
</dbReference>
<gene>
    <name evidence="1" type="ORF">GSBLH_T00001892001</name>
</gene>
<dbReference type="InParanoid" id="D8M134"/>
<evidence type="ECO:0000313" key="2">
    <source>
        <dbReference type="Proteomes" id="UP000008312"/>
    </source>
</evidence>
<accession>D8M134</accession>
<organism evidence="1">
    <name type="scientific">Blastocystis hominis</name>
    <dbReference type="NCBI Taxonomy" id="12968"/>
    <lineage>
        <taxon>Eukaryota</taxon>
        <taxon>Sar</taxon>
        <taxon>Stramenopiles</taxon>
        <taxon>Bigyra</taxon>
        <taxon>Opalozoa</taxon>
        <taxon>Opalinata</taxon>
        <taxon>Blastocystidae</taxon>
        <taxon>Blastocystis</taxon>
    </lineage>
</organism>
<protein>
    <submittedName>
        <fullName evidence="1">Uncharacterized protein</fullName>
    </submittedName>
</protein>
<evidence type="ECO:0000313" key="1">
    <source>
        <dbReference type="EMBL" id="CBK21773.2"/>
    </source>
</evidence>
<proteinExistence type="predicted"/>